<dbReference type="GO" id="GO:0005886">
    <property type="term" value="C:plasma membrane"/>
    <property type="evidence" value="ECO:0007669"/>
    <property type="project" value="TreeGrafter"/>
</dbReference>
<feature type="region of interest" description="Disordered" evidence="1">
    <location>
        <begin position="19"/>
        <end position="43"/>
    </location>
</feature>
<dbReference type="PANTHER" id="PTHR31650">
    <property type="entry name" value="O-ACYLTRANSFERASE (WSD1-LIKE) FAMILY PROTEIN"/>
    <property type="match status" value="1"/>
</dbReference>
<dbReference type="AlphaFoldDB" id="A0AAU9XEY2"/>
<proteinExistence type="predicted"/>
<feature type="transmembrane region" description="Helical" evidence="2">
    <location>
        <begin position="52"/>
        <end position="83"/>
    </location>
</feature>
<dbReference type="PANTHER" id="PTHR31650:SF1">
    <property type="entry name" value="WAX ESTER SYNTHASE_DIACYLGLYCEROL ACYLTRANSFERASE 4-RELATED"/>
    <property type="match status" value="1"/>
</dbReference>
<dbReference type="GO" id="GO:0019432">
    <property type="term" value="P:triglyceride biosynthetic process"/>
    <property type="evidence" value="ECO:0007669"/>
    <property type="project" value="TreeGrafter"/>
</dbReference>
<feature type="compositionally biased region" description="Polar residues" evidence="1">
    <location>
        <begin position="19"/>
        <end position="32"/>
    </location>
</feature>
<evidence type="ECO:0000256" key="1">
    <source>
        <dbReference type="SAM" id="MobiDB-lite"/>
    </source>
</evidence>
<keyword evidence="2" id="KW-1133">Transmembrane helix</keyword>
<dbReference type="InterPro" id="IPR045034">
    <property type="entry name" value="O-acyltransferase_WSD1-like"/>
</dbReference>
<organism evidence="4 5">
    <name type="scientific">Pocillopora meandrina</name>
    <dbReference type="NCBI Taxonomy" id="46732"/>
    <lineage>
        <taxon>Eukaryota</taxon>
        <taxon>Metazoa</taxon>
        <taxon>Cnidaria</taxon>
        <taxon>Anthozoa</taxon>
        <taxon>Hexacorallia</taxon>
        <taxon>Scleractinia</taxon>
        <taxon>Astrocoeniina</taxon>
        <taxon>Pocilloporidae</taxon>
        <taxon>Pocillopora</taxon>
    </lineage>
</organism>
<keyword evidence="2" id="KW-0812">Transmembrane</keyword>
<dbReference type="InterPro" id="IPR009721">
    <property type="entry name" value="O-acyltransferase_WSD1_C"/>
</dbReference>
<feature type="domain" description="O-acyltransferase WSD1 C-terminal" evidence="3">
    <location>
        <begin position="383"/>
        <end position="522"/>
    </location>
</feature>
<keyword evidence="2" id="KW-0472">Membrane</keyword>
<dbReference type="GO" id="GO:0008374">
    <property type="term" value="F:O-acyltransferase activity"/>
    <property type="evidence" value="ECO:0007669"/>
    <property type="project" value="InterPro"/>
</dbReference>
<sequence>MCSTTDRCWASPRNNQRLNQTFPQEQTPTQGRANRKNPRLTHPTESGFSGRFILSLLVFIINLILFALLLSFVILVVPVCFFARKLILYFSIRHYRDGKLSKMSASEAVWLQASCVNTAPMSNVFFLFEGRITIDELESFVKSKLVHQEMLLGNLRLLKLKQSPVPILSGYGWEEIDNLDVNNCVFEFKGNSSSDPGDLKEIKEISNFSGGEELWRVVLFPKFNGSEDTGVLFQMHESIADIFPFVRIVLDSLDYKTVFLKRHCFFLGRLASCFFASFTGPLVILKRLLMTKQEDLCGTDHEGMQQNSADDTFQVYWSGPIDFKSVKRIKDVTRTEVDIILLSCVAGAIRSFLQKSRVQYPDDVRVCIRTDVRPQHSRLELDNKFSMAFIKLPVGTEGAVPRLWETRRRVDKFSFTLESTIMYGFIKLCLLLFPLSVVRRLINYLLNKVSCTVTRIPGPNMPVYLNGKMTKMMACWTPRKTQNGFSVSITNHSGQIYVGLVTKHSQMNDPSLLLAEFEREVADLGNHLGKRALPSHLRWRLKVDQQLVNAVNEEREREAAENDLV</sequence>
<dbReference type="Pfam" id="PF06974">
    <property type="entry name" value="WS_DGAT_C"/>
    <property type="match status" value="1"/>
</dbReference>
<evidence type="ECO:0000313" key="5">
    <source>
        <dbReference type="Proteomes" id="UP001159428"/>
    </source>
</evidence>
<gene>
    <name evidence="4" type="ORF">PMEA_00021255</name>
</gene>
<dbReference type="Proteomes" id="UP001159428">
    <property type="component" value="Unassembled WGS sequence"/>
</dbReference>
<feature type="transmembrane region" description="Helical" evidence="2">
    <location>
        <begin position="266"/>
        <end position="285"/>
    </location>
</feature>
<evidence type="ECO:0000256" key="2">
    <source>
        <dbReference type="SAM" id="Phobius"/>
    </source>
</evidence>
<keyword evidence="5" id="KW-1185">Reference proteome</keyword>
<comment type="caution">
    <text evidence="4">The sequence shown here is derived from an EMBL/GenBank/DDBJ whole genome shotgun (WGS) entry which is preliminary data.</text>
</comment>
<evidence type="ECO:0000259" key="3">
    <source>
        <dbReference type="Pfam" id="PF06974"/>
    </source>
</evidence>
<reference evidence="4 5" key="1">
    <citation type="submission" date="2022-05" db="EMBL/GenBank/DDBJ databases">
        <authorList>
            <consortium name="Genoscope - CEA"/>
            <person name="William W."/>
        </authorList>
    </citation>
    <scope>NUCLEOTIDE SEQUENCE [LARGE SCALE GENOMIC DNA]</scope>
</reference>
<dbReference type="EMBL" id="CALNXJ010000039">
    <property type="protein sequence ID" value="CAH3144805.1"/>
    <property type="molecule type" value="Genomic_DNA"/>
</dbReference>
<name>A0AAU9XEY2_9CNID</name>
<evidence type="ECO:0000313" key="4">
    <source>
        <dbReference type="EMBL" id="CAH3144805.1"/>
    </source>
</evidence>
<protein>
    <recommendedName>
        <fullName evidence="3">O-acyltransferase WSD1 C-terminal domain-containing protein</fullName>
    </recommendedName>
</protein>
<accession>A0AAU9XEY2</accession>